<dbReference type="SUPFAM" id="SSF46689">
    <property type="entry name" value="Homeodomain-like"/>
    <property type="match status" value="1"/>
</dbReference>
<evidence type="ECO:0000313" key="4">
    <source>
        <dbReference type="EMBL" id="HJG36560.1"/>
    </source>
</evidence>
<dbReference type="EMBL" id="DYUZ01000007">
    <property type="protein sequence ID" value="HJG36560.1"/>
    <property type="molecule type" value="Genomic_DNA"/>
</dbReference>
<feature type="DNA-binding region" description="H-T-H motif" evidence="2">
    <location>
        <begin position="26"/>
        <end position="45"/>
    </location>
</feature>
<evidence type="ECO:0000259" key="3">
    <source>
        <dbReference type="PROSITE" id="PS50977"/>
    </source>
</evidence>
<evidence type="ECO:0000313" key="5">
    <source>
        <dbReference type="Proteomes" id="UP000753256"/>
    </source>
</evidence>
<dbReference type="PANTHER" id="PTHR30055:SF226">
    <property type="entry name" value="HTH-TYPE TRANSCRIPTIONAL REGULATOR PKSA"/>
    <property type="match status" value="1"/>
</dbReference>
<evidence type="ECO:0000256" key="2">
    <source>
        <dbReference type="PROSITE-ProRule" id="PRU00335"/>
    </source>
</evidence>
<dbReference type="InterPro" id="IPR001647">
    <property type="entry name" value="HTH_TetR"/>
</dbReference>
<dbReference type="GO" id="GO:0000976">
    <property type="term" value="F:transcription cis-regulatory region binding"/>
    <property type="evidence" value="ECO:0007669"/>
    <property type="project" value="TreeGrafter"/>
</dbReference>
<dbReference type="Gene3D" id="1.10.357.10">
    <property type="entry name" value="Tetracycline Repressor, domain 2"/>
    <property type="match status" value="1"/>
</dbReference>
<name>A0A921LU98_9ACTN</name>
<dbReference type="GO" id="GO:0003700">
    <property type="term" value="F:DNA-binding transcription factor activity"/>
    <property type="evidence" value="ECO:0007669"/>
    <property type="project" value="TreeGrafter"/>
</dbReference>
<dbReference type="RefSeq" id="WP_273188791.1">
    <property type="nucleotide sequence ID" value="NZ_DYUZ01000007.1"/>
</dbReference>
<dbReference type="PROSITE" id="PS50977">
    <property type="entry name" value="HTH_TETR_2"/>
    <property type="match status" value="1"/>
</dbReference>
<protein>
    <submittedName>
        <fullName evidence="4">TetR/AcrR family transcriptional regulator</fullName>
    </submittedName>
</protein>
<feature type="domain" description="HTH tetR-type" evidence="3">
    <location>
        <begin position="3"/>
        <end position="63"/>
    </location>
</feature>
<dbReference type="Proteomes" id="UP000753256">
    <property type="component" value="Unassembled WGS sequence"/>
</dbReference>
<evidence type="ECO:0000256" key="1">
    <source>
        <dbReference type="ARBA" id="ARBA00023125"/>
    </source>
</evidence>
<reference evidence="4" key="1">
    <citation type="journal article" date="2021" name="PeerJ">
        <title>Extensive microbial diversity within the chicken gut microbiome revealed by metagenomics and culture.</title>
        <authorList>
            <person name="Gilroy R."/>
            <person name="Ravi A."/>
            <person name="Getino M."/>
            <person name="Pursley I."/>
            <person name="Horton D.L."/>
            <person name="Alikhan N.F."/>
            <person name="Baker D."/>
            <person name="Gharbi K."/>
            <person name="Hall N."/>
            <person name="Watson M."/>
            <person name="Adriaenssens E.M."/>
            <person name="Foster-Nyarko E."/>
            <person name="Jarju S."/>
            <person name="Secka A."/>
            <person name="Antonio M."/>
            <person name="Oren A."/>
            <person name="Chaudhuri R.R."/>
            <person name="La Ragione R."/>
            <person name="Hildebrand F."/>
            <person name="Pallen M.J."/>
        </authorList>
    </citation>
    <scope>NUCLEOTIDE SEQUENCE</scope>
    <source>
        <strain evidence="4">ChiHjej13B12-9602</strain>
    </source>
</reference>
<dbReference type="InterPro" id="IPR050109">
    <property type="entry name" value="HTH-type_TetR-like_transc_reg"/>
</dbReference>
<sequence length="210" mass="23787">MAHEARNNICKAAIRLFNEQGYDSVSLRQIAAEAGTTIGNLTYHFAKKEDLLQAILTDLHTGFSDQLETNLHGANLLEHIVRLICTNEANHRAYPFYFENIAQILRQSPTLCSESNLFASKLYEYYEGAFRTLWSDGWIRQDLHRDALDALAYSIVQMESGWVTANAPFSNDLLPSIRVSVAVCQLLSAYISPEHLDEYRSLCQKQGILE</sequence>
<dbReference type="Pfam" id="PF00440">
    <property type="entry name" value="TetR_N"/>
    <property type="match status" value="1"/>
</dbReference>
<dbReference type="AlphaFoldDB" id="A0A921LU98"/>
<gene>
    <name evidence="4" type="ORF">K8V70_01665</name>
</gene>
<dbReference type="PANTHER" id="PTHR30055">
    <property type="entry name" value="HTH-TYPE TRANSCRIPTIONAL REGULATOR RUTR"/>
    <property type="match status" value="1"/>
</dbReference>
<dbReference type="InterPro" id="IPR009057">
    <property type="entry name" value="Homeodomain-like_sf"/>
</dbReference>
<keyword evidence="1 2" id="KW-0238">DNA-binding</keyword>
<comment type="caution">
    <text evidence="4">The sequence shown here is derived from an EMBL/GenBank/DDBJ whole genome shotgun (WGS) entry which is preliminary data.</text>
</comment>
<proteinExistence type="predicted"/>
<organism evidence="4 5">
    <name type="scientific">Enorma phocaeensis</name>
    <dbReference type="NCBI Taxonomy" id="1871019"/>
    <lineage>
        <taxon>Bacteria</taxon>
        <taxon>Bacillati</taxon>
        <taxon>Actinomycetota</taxon>
        <taxon>Coriobacteriia</taxon>
        <taxon>Coriobacteriales</taxon>
        <taxon>Coriobacteriaceae</taxon>
        <taxon>Enorma</taxon>
    </lineage>
</organism>
<dbReference type="PRINTS" id="PR00455">
    <property type="entry name" value="HTHTETR"/>
</dbReference>
<accession>A0A921LU98</accession>
<reference evidence="4" key="2">
    <citation type="submission" date="2021-09" db="EMBL/GenBank/DDBJ databases">
        <authorList>
            <person name="Gilroy R."/>
        </authorList>
    </citation>
    <scope>NUCLEOTIDE SEQUENCE</scope>
    <source>
        <strain evidence="4">ChiHjej13B12-9602</strain>
    </source>
</reference>